<organism evidence="1 2">
    <name type="scientific">Orchesella dallaii</name>
    <dbReference type="NCBI Taxonomy" id="48710"/>
    <lineage>
        <taxon>Eukaryota</taxon>
        <taxon>Metazoa</taxon>
        <taxon>Ecdysozoa</taxon>
        <taxon>Arthropoda</taxon>
        <taxon>Hexapoda</taxon>
        <taxon>Collembola</taxon>
        <taxon>Entomobryomorpha</taxon>
        <taxon>Entomobryoidea</taxon>
        <taxon>Orchesellidae</taxon>
        <taxon>Orchesellinae</taxon>
        <taxon>Orchesella</taxon>
    </lineage>
</organism>
<comment type="caution">
    <text evidence="1">The sequence shown here is derived from an EMBL/GenBank/DDBJ whole genome shotgun (WGS) entry which is preliminary data.</text>
</comment>
<gene>
    <name evidence="1" type="ORF">ODALV1_LOCUS18427</name>
</gene>
<proteinExistence type="predicted"/>
<accession>A0ABP1R3S2</accession>
<reference evidence="1 2" key="1">
    <citation type="submission" date="2024-08" db="EMBL/GenBank/DDBJ databases">
        <authorList>
            <person name="Cucini C."/>
            <person name="Frati F."/>
        </authorList>
    </citation>
    <scope>NUCLEOTIDE SEQUENCE [LARGE SCALE GENOMIC DNA]</scope>
</reference>
<name>A0ABP1R3S2_9HEXA</name>
<dbReference type="EMBL" id="CAXLJM020000058">
    <property type="protein sequence ID" value="CAL8119174.1"/>
    <property type="molecule type" value="Genomic_DNA"/>
</dbReference>
<keyword evidence="2" id="KW-1185">Reference proteome</keyword>
<sequence length="127" mass="14721">MDKYKVIDFKTFEAFEREKEQLKQSQELTEKLASFPKLTQKKLKQVLQVLEDNGVSIDSTGKVQPIPGFFDTSWNILPYAVYCVRGKEKPAEFDRFVNLIAEFKFPKGLLSTKVAKDVKKTTRRKVN</sequence>
<evidence type="ECO:0000313" key="1">
    <source>
        <dbReference type="EMBL" id="CAL8119174.1"/>
    </source>
</evidence>
<dbReference type="Proteomes" id="UP001642540">
    <property type="component" value="Unassembled WGS sequence"/>
</dbReference>
<evidence type="ECO:0000313" key="2">
    <source>
        <dbReference type="Proteomes" id="UP001642540"/>
    </source>
</evidence>
<protein>
    <submittedName>
        <fullName evidence="1">Uncharacterized protein</fullName>
    </submittedName>
</protein>